<dbReference type="InterPro" id="IPR003029">
    <property type="entry name" value="S1_domain"/>
</dbReference>
<proteinExistence type="inferred from homology"/>
<dbReference type="PROSITE" id="PS50126">
    <property type="entry name" value="S1"/>
    <property type="match status" value="1"/>
</dbReference>
<dbReference type="Pfam" id="PF03726">
    <property type="entry name" value="PNPase"/>
    <property type="match status" value="1"/>
</dbReference>
<evidence type="ECO:0000256" key="4">
    <source>
        <dbReference type="ARBA" id="ARBA00022679"/>
    </source>
</evidence>
<dbReference type="PANTHER" id="PTHR11252:SF0">
    <property type="entry name" value="POLYRIBONUCLEOTIDE NUCLEOTIDYLTRANSFERASE 1, MITOCHONDRIAL"/>
    <property type="match status" value="1"/>
</dbReference>
<dbReference type="PATRIC" id="fig|1429043.3.peg.5247"/>
<gene>
    <name evidence="9" type="primary">pnp</name>
    <name evidence="12" type="ORF">X474_24805</name>
</gene>
<dbReference type="Pfam" id="PF01138">
    <property type="entry name" value="RNase_PH"/>
    <property type="match status" value="2"/>
</dbReference>
<dbReference type="Proteomes" id="UP000032233">
    <property type="component" value="Unassembled WGS sequence"/>
</dbReference>
<evidence type="ECO:0000313" key="13">
    <source>
        <dbReference type="Proteomes" id="UP000032233"/>
    </source>
</evidence>
<dbReference type="Pfam" id="PF00575">
    <property type="entry name" value="S1"/>
    <property type="match status" value="1"/>
</dbReference>
<dbReference type="FunCoup" id="A0A0D2JPS2">
    <property type="interactions" value="583"/>
</dbReference>
<evidence type="ECO:0000256" key="6">
    <source>
        <dbReference type="ARBA" id="ARBA00022723"/>
    </source>
</evidence>
<evidence type="ECO:0000259" key="11">
    <source>
        <dbReference type="PROSITE" id="PS50126"/>
    </source>
</evidence>
<reference evidence="12 13" key="1">
    <citation type="submission" date="2013-11" db="EMBL/GenBank/DDBJ databases">
        <title>Metagenomic analysis of a methanogenic consortium involved in long chain n-alkane degradation.</title>
        <authorList>
            <person name="Davidova I.A."/>
            <person name="Callaghan A.V."/>
            <person name="Wawrik B."/>
            <person name="Pruitt S."/>
            <person name="Marks C."/>
            <person name="Duncan K.E."/>
            <person name="Suflita J.M."/>
        </authorList>
    </citation>
    <scope>NUCLEOTIDE SEQUENCE [LARGE SCALE GENOMIC DNA]</scope>
    <source>
        <strain evidence="12 13">SPR</strain>
    </source>
</reference>
<sequence length="724" mass="78918">MYKKVSTTINGQEFSIETGKVAKQASGSVWVTCGDSVVLVTAVGAQTKREGIDFLPLTVDYQEFAYAAGRIPGNFFRREMGRPSERETLTSRLIDRPIRPLLPKGWTYETQIIAGVYSADKVHDTDVMALTGASAALMVSDVPFDGPIAGVRVGRVDGEFVLNPTTDQRQQSDMQFIVAGSRDAVCMVEGEGNFITEDDALEAIWFAHAGLQPLLDIQEEMAREAGKTKRSFEPPQDDEDLLAKVREVTTEGLAEVLATAPKLERYAKVRDLKNLAVEKLGEAYEGRESEIKNMVGHLEAEAMRAMILDEGHRVDSRTSTEVRPISCEVGVLPRAHGSALFTRGETQSLVTATLGTSGDEQRIESLTEGDTFRRFMLHYNFPPYSVNEAKMLRGPGRREIGHGNLARRSIMPVLPAAEDFPYAMRVVSDILESNGSSSMATVCGASLALMDAGVPVQSAVAGVAMGLIKEGDKVAVLTDILGDEDHLGDMDFKVTGNTEGVAAVQMDIKISGISKEIMRQALSQARDGRLHILGIMDKAISKARGDISDYAPRITTIHIPVERIKDIIGPGGKVIRGIQMETGVKIDVEDDGTVHVAAVDADQGKAALKMINELTREVEEGAVYEGKVVRIMDFGAFVEILPGRDGMVHISELEHHRVRAVTDVLKEGDMVKVKVLGIDDRGKVRLSRKALLPKPEGGAPRQDDHGNKDRRDPGGNKNNRSPRR</sequence>
<dbReference type="InterPro" id="IPR015847">
    <property type="entry name" value="ExoRNase_PH_dom2"/>
</dbReference>
<dbReference type="Gene3D" id="2.40.50.140">
    <property type="entry name" value="Nucleic acid-binding proteins"/>
    <property type="match status" value="1"/>
</dbReference>
<evidence type="ECO:0000256" key="5">
    <source>
        <dbReference type="ARBA" id="ARBA00022695"/>
    </source>
</evidence>
<dbReference type="InterPro" id="IPR004088">
    <property type="entry name" value="KH_dom_type_1"/>
</dbReference>
<dbReference type="SUPFAM" id="SSF54791">
    <property type="entry name" value="Eukaryotic type KH-domain (KH-domain type I)"/>
    <property type="match status" value="1"/>
</dbReference>
<dbReference type="InterPro" id="IPR012162">
    <property type="entry name" value="PNPase"/>
</dbReference>
<dbReference type="CDD" id="cd11364">
    <property type="entry name" value="RNase_PH_PNPase_2"/>
    <property type="match status" value="1"/>
</dbReference>
<dbReference type="SUPFAM" id="SSF55666">
    <property type="entry name" value="Ribonuclease PH domain 2-like"/>
    <property type="match status" value="2"/>
</dbReference>
<dbReference type="GO" id="GO:0006402">
    <property type="term" value="P:mRNA catabolic process"/>
    <property type="evidence" value="ECO:0007669"/>
    <property type="project" value="UniProtKB-UniRule"/>
</dbReference>
<evidence type="ECO:0000256" key="1">
    <source>
        <dbReference type="ARBA" id="ARBA00004496"/>
    </source>
</evidence>
<dbReference type="SUPFAM" id="SSF54211">
    <property type="entry name" value="Ribosomal protein S5 domain 2-like"/>
    <property type="match status" value="2"/>
</dbReference>
<dbReference type="HAMAP" id="MF_01595">
    <property type="entry name" value="PNPase"/>
    <property type="match status" value="1"/>
</dbReference>
<keyword evidence="7 9" id="KW-0460">Magnesium</keyword>
<dbReference type="NCBIfam" id="NF008805">
    <property type="entry name" value="PRK11824.1"/>
    <property type="match status" value="1"/>
</dbReference>
<dbReference type="InterPro" id="IPR027408">
    <property type="entry name" value="PNPase/RNase_PH_dom_sf"/>
</dbReference>
<dbReference type="FunFam" id="2.40.50.140:FF:000023">
    <property type="entry name" value="Polyribonucleotide nucleotidyltransferase"/>
    <property type="match status" value="1"/>
</dbReference>
<evidence type="ECO:0000256" key="3">
    <source>
        <dbReference type="ARBA" id="ARBA00022490"/>
    </source>
</evidence>
<dbReference type="EMBL" id="AZAC01000056">
    <property type="protein sequence ID" value="KIX11465.1"/>
    <property type="molecule type" value="Genomic_DNA"/>
</dbReference>
<dbReference type="InterPro" id="IPR036612">
    <property type="entry name" value="KH_dom_type_1_sf"/>
</dbReference>
<dbReference type="InterPro" id="IPR015848">
    <property type="entry name" value="PNPase_PH_RNA-bd_bac/org-type"/>
</dbReference>
<dbReference type="FunFam" id="3.30.230.70:FF:000002">
    <property type="entry name" value="Polyribonucleotide nucleotidyltransferase"/>
    <property type="match status" value="1"/>
</dbReference>
<dbReference type="RefSeq" id="WP_044352088.1">
    <property type="nucleotide sequence ID" value="NZ_AZAC01000056.1"/>
</dbReference>
<comment type="caution">
    <text evidence="12">The sequence shown here is derived from an EMBL/GenBank/DDBJ whole genome shotgun (WGS) entry which is preliminary data.</text>
</comment>
<dbReference type="InterPro" id="IPR012340">
    <property type="entry name" value="NA-bd_OB-fold"/>
</dbReference>
<dbReference type="InterPro" id="IPR036456">
    <property type="entry name" value="PNPase_PH_RNA-bd_sf"/>
</dbReference>
<dbReference type="SMART" id="SM00322">
    <property type="entry name" value="KH"/>
    <property type="match status" value="1"/>
</dbReference>
<evidence type="ECO:0000256" key="8">
    <source>
        <dbReference type="ARBA" id="ARBA00022884"/>
    </source>
</evidence>
<dbReference type="AlphaFoldDB" id="A0A0D2JPS2"/>
<dbReference type="GO" id="GO:0003723">
    <property type="term" value="F:RNA binding"/>
    <property type="evidence" value="ECO:0007669"/>
    <property type="project" value="UniProtKB-UniRule"/>
</dbReference>
<evidence type="ECO:0000313" key="12">
    <source>
        <dbReference type="EMBL" id="KIX11465.1"/>
    </source>
</evidence>
<dbReference type="InterPro" id="IPR001247">
    <property type="entry name" value="ExoRNase_PH_dom1"/>
</dbReference>
<dbReference type="PIRSF" id="PIRSF005499">
    <property type="entry name" value="PNPase"/>
    <property type="match status" value="1"/>
</dbReference>
<comment type="cofactor">
    <cofactor evidence="9">
        <name>Mg(2+)</name>
        <dbReference type="ChEBI" id="CHEBI:18420"/>
    </cofactor>
</comment>
<dbReference type="InterPro" id="IPR020568">
    <property type="entry name" value="Ribosomal_Su5_D2-typ_SF"/>
</dbReference>
<dbReference type="GO" id="GO:0000287">
    <property type="term" value="F:magnesium ion binding"/>
    <property type="evidence" value="ECO:0007669"/>
    <property type="project" value="UniProtKB-UniRule"/>
</dbReference>
<comment type="similarity">
    <text evidence="2 9">Belongs to the polyribonucleotide nucleotidyltransferase family.</text>
</comment>
<organism evidence="12 13">
    <name type="scientific">Dethiosulfatarculus sandiegensis</name>
    <dbReference type="NCBI Taxonomy" id="1429043"/>
    <lineage>
        <taxon>Bacteria</taxon>
        <taxon>Pseudomonadati</taxon>
        <taxon>Thermodesulfobacteriota</taxon>
        <taxon>Desulfarculia</taxon>
        <taxon>Desulfarculales</taxon>
        <taxon>Desulfarculaceae</taxon>
        <taxon>Dethiosulfatarculus</taxon>
    </lineage>
</organism>
<dbReference type="FunFam" id="3.30.230.70:FF:000001">
    <property type="entry name" value="Polyribonucleotide nucleotidyltransferase"/>
    <property type="match status" value="1"/>
</dbReference>
<dbReference type="InParanoid" id="A0A0D2JPS2"/>
<dbReference type="CDD" id="cd11363">
    <property type="entry name" value="RNase_PH_PNPase_1"/>
    <property type="match status" value="1"/>
</dbReference>
<dbReference type="Gene3D" id="3.30.230.70">
    <property type="entry name" value="GHMP Kinase, N-terminal domain"/>
    <property type="match status" value="2"/>
</dbReference>
<evidence type="ECO:0000256" key="10">
    <source>
        <dbReference type="SAM" id="MobiDB-lite"/>
    </source>
</evidence>
<comment type="catalytic activity">
    <reaction evidence="9">
        <text>RNA(n+1) + phosphate = RNA(n) + a ribonucleoside 5'-diphosphate</text>
        <dbReference type="Rhea" id="RHEA:22096"/>
        <dbReference type="Rhea" id="RHEA-COMP:14527"/>
        <dbReference type="Rhea" id="RHEA-COMP:17342"/>
        <dbReference type="ChEBI" id="CHEBI:43474"/>
        <dbReference type="ChEBI" id="CHEBI:57930"/>
        <dbReference type="ChEBI" id="CHEBI:140395"/>
        <dbReference type="EC" id="2.7.7.8"/>
    </reaction>
</comment>
<keyword evidence="6 9" id="KW-0479">Metal-binding</keyword>
<dbReference type="EC" id="2.7.7.8" evidence="9"/>
<dbReference type="GO" id="GO:0000175">
    <property type="term" value="F:3'-5'-RNA exonuclease activity"/>
    <property type="evidence" value="ECO:0007669"/>
    <property type="project" value="TreeGrafter"/>
</dbReference>
<evidence type="ECO:0000256" key="2">
    <source>
        <dbReference type="ARBA" id="ARBA00007404"/>
    </source>
</evidence>
<dbReference type="InterPro" id="IPR036345">
    <property type="entry name" value="ExoRNase_PH_dom2_sf"/>
</dbReference>
<dbReference type="GO" id="GO:0004654">
    <property type="term" value="F:polyribonucleotide nucleotidyltransferase activity"/>
    <property type="evidence" value="ECO:0007669"/>
    <property type="project" value="UniProtKB-UniRule"/>
</dbReference>
<keyword evidence="4 9" id="KW-0808">Transferase</keyword>
<dbReference type="SUPFAM" id="SSF46915">
    <property type="entry name" value="Polynucleotide phosphorylase/guanosine pentaphosphate synthase (PNPase/GPSI), domain 3"/>
    <property type="match status" value="1"/>
</dbReference>
<feature type="binding site" evidence="9">
    <location>
        <position position="491"/>
    </location>
    <ligand>
        <name>Mg(2+)</name>
        <dbReference type="ChEBI" id="CHEBI:18420"/>
    </ligand>
</feature>
<keyword evidence="8 9" id="KW-0694">RNA-binding</keyword>
<comment type="subcellular location">
    <subcellularLocation>
        <location evidence="1 9">Cytoplasm</location>
    </subcellularLocation>
</comment>
<feature type="compositionally biased region" description="Basic and acidic residues" evidence="10">
    <location>
        <begin position="701"/>
        <end position="714"/>
    </location>
</feature>
<dbReference type="PROSITE" id="PS50084">
    <property type="entry name" value="KH_TYPE_1"/>
    <property type="match status" value="1"/>
</dbReference>
<dbReference type="CDD" id="cd04472">
    <property type="entry name" value="S1_PNPase"/>
    <property type="match status" value="1"/>
</dbReference>
<comment type="function">
    <text evidence="9">Involved in mRNA degradation. Catalyzes the phosphorolysis of single-stranded polyribonucleotides processively in the 3'- to 5'-direction.</text>
</comment>
<dbReference type="Pfam" id="PF00013">
    <property type="entry name" value="KH_1"/>
    <property type="match status" value="1"/>
</dbReference>
<dbReference type="GO" id="GO:0005829">
    <property type="term" value="C:cytosol"/>
    <property type="evidence" value="ECO:0007669"/>
    <property type="project" value="TreeGrafter"/>
</dbReference>
<evidence type="ECO:0000256" key="7">
    <source>
        <dbReference type="ARBA" id="ARBA00022842"/>
    </source>
</evidence>
<feature type="region of interest" description="Disordered" evidence="10">
    <location>
        <begin position="687"/>
        <end position="724"/>
    </location>
</feature>
<evidence type="ECO:0000256" key="9">
    <source>
        <dbReference type="HAMAP-Rule" id="MF_01595"/>
    </source>
</evidence>
<dbReference type="FunFam" id="3.30.1370.10:FF:000001">
    <property type="entry name" value="Polyribonucleotide nucleotidyltransferase"/>
    <property type="match status" value="1"/>
</dbReference>
<feature type="domain" description="S1 motif" evidence="11">
    <location>
        <begin position="621"/>
        <end position="689"/>
    </location>
</feature>
<accession>A0A0D2JPS2</accession>
<dbReference type="Pfam" id="PF03725">
    <property type="entry name" value="RNase_PH_C"/>
    <property type="match status" value="1"/>
</dbReference>
<dbReference type="Gene3D" id="3.30.1370.10">
    <property type="entry name" value="K Homology domain, type 1"/>
    <property type="match status" value="1"/>
</dbReference>
<protein>
    <recommendedName>
        <fullName evidence="9">Polyribonucleotide nucleotidyltransferase</fullName>
        <ecNumber evidence="9">2.7.7.8</ecNumber>
    </recommendedName>
    <alternativeName>
        <fullName evidence="9">Polynucleotide phosphorylase</fullName>
        <shortName evidence="9">PNPase</shortName>
    </alternativeName>
</protein>
<keyword evidence="13" id="KW-1185">Reference proteome</keyword>
<keyword evidence="3 9" id="KW-0963">Cytoplasm</keyword>
<dbReference type="GO" id="GO:0006396">
    <property type="term" value="P:RNA processing"/>
    <property type="evidence" value="ECO:0007669"/>
    <property type="project" value="InterPro"/>
</dbReference>
<dbReference type="SUPFAM" id="SSF50249">
    <property type="entry name" value="Nucleic acid-binding proteins"/>
    <property type="match status" value="1"/>
</dbReference>
<dbReference type="NCBIfam" id="TIGR03591">
    <property type="entry name" value="polynuc_phos"/>
    <property type="match status" value="1"/>
</dbReference>
<dbReference type="OrthoDB" id="9804305at2"/>
<dbReference type="CDD" id="cd02393">
    <property type="entry name" value="KH-I_PNPase"/>
    <property type="match status" value="1"/>
</dbReference>
<dbReference type="SMART" id="SM00316">
    <property type="entry name" value="S1"/>
    <property type="match status" value="1"/>
</dbReference>
<dbReference type="InterPro" id="IPR004087">
    <property type="entry name" value="KH_dom"/>
</dbReference>
<feature type="binding site" evidence="9">
    <location>
        <position position="485"/>
    </location>
    <ligand>
        <name>Mg(2+)</name>
        <dbReference type="ChEBI" id="CHEBI:18420"/>
    </ligand>
</feature>
<dbReference type="PANTHER" id="PTHR11252">
    <property type="entry name" value="POLYRIBONUCLEOTIDE NUCLEOTIDYLTRANSFERASE"/>
    <property type="match status" value="1"/>
</dbReference>
<name>A0A0D2JPS2_9BACT</name>
<keyword evidence="5 9" id="KW-0548">Nucleotidyltransferase</keyword>
<dbReference type="STRING" id="1429043.X474_24805"/>